<keyword evidence="1" id="KW-0812">Transmembrane</keyword>
<keyword evidence="1" id="KW-1133">Transmembrane helix</keyword>
<protein>
    <recommendedName>
        <fullName evidence="4">PAP2 superfamily protein</fullName>
    </recommendedName>
</protein>
<proteinExistence type="predicted"/>
<sequence>MAIAIMTLFIPIVFHFLLKTLGIVSSPFLREIRERNWPLLFYMLLLVVTLHFVLNMYDYPELYYFFMGILFSTVTAWFLIWTKIKISLHMMGMAGTSMFIIALSVFYNLDLIYTISFLVAATGLTATSRLHLKAHSPLELALGYFIGLIPQIFVLRFWL</sequence>
<accession>A0A918S700</accession>
<feature type="transmembrane region" description="Helical" evidence="1">
    <location>
        <begin position="37"/>
        <end position="57"/>
    </location>
</feature>
<dbReference type="EMBL" id="BMXB01000001">
    <property type="protein sequence ID" value="GHA23769.1"/>
    <property type="molecule type" value="Genomic_DNA"/>
</dbReference>
<reference evidence="2" key="1">
    <citation type="journal article" date="2014" name="Int. J. Syst. Evol. Microbiol.">
        <title>Complete genome sequence of Corynebacterium casei LMG S-19264T (=DSM 44701T), isolated from a smear-ripened cheese.</title>
        <authorList>
            <consortium name="US DOE Joint Genome Institute (JGI-PGF)"/>
            <person name="Walter F."/>
            <person name="Albersmeier A."/>
            <person name="Kalinowski J."/>
            <person name="Ruckert C."/>
        </authorList>
    </citation>
    <scope>NUCLEOTIDE SEQUENCE</scope>
    <source>
        <strain evidence="2">KCTC 12719</strain>
    </source>
</reference>
<reference evidence="2" key="2">
    <citation type="submission" date="2020-09" db="EMBL/GenBank/DDBJ databases">
        <authorList>
            <person name="Sun Q."/>
            <person name="Kim S."/>
        </authorList>
    </citation>
    <scope>NUCLEOTIDE SEQUENCE</scope>
    <source>
        <strain evidence="2">KCTC 12719</strain>
    </source>
</reference>
<feature type="transmembrane region" description="Helical" evidence="1">
    <location>
        <begin position="111"/>
        <end position="128"/>
    </location>
</feature>
<name>A0A918S700_9FLAO</name>
<feature type="transmembrane region" description="Helical" evidence="1">
    <location>
        <begin position="63"/>
        <end position="81"/>
    </location>
</feature>
<gene>
    <name evidence="2" type="ORF">GCM10007103_01090</name>
</gene>
<comment type="caution">
    <text evidence="2">The sequence shown here is derived from an EMBL/GenBank/DDBJ whole genome shotgun (WGS) entry which is preliminary data.</text>
</comment>
<evidence type="ECO:0008006" key="4">
    <source>
        <dbReference type="Google" id="ProtNLM"/>
    </source>
</evidence>
<keyword evidence="1" id="KW-0472">Membrane</keyword>
<organism evidence="2 3">
    <name type="scientific">Salinimicrobium marinum</name>
    <dbReference type="NCBI Taxonomy" id="680283"/>
    <lineage>
        <taxon>Bacteria</taxon>
        <taxon>Pseudomonadati</taxon>
        <taxon>Bacteroidota</taxon>
        <taxon>Flavobacteriia</taxon>
        <taxon>Flavobacteriales</taxon>
        <taxon>Flavobacteriaceae</taxon>
        <taxon>Salinimicrobium</taxon>
    </lineage>
</organism>
<evidence type="ECO:0000313" key="3">
    <source>
        <dbReference type="Proteomes" id="UP000610456"/>
    </source>
</evidence>
<keyword evidence="3" id="KW-1185">Reference proteome</keyword>
<evidence type="ECO:0000313" key="2">
    <source>
        <dbReference type="EMBL" id="GHA23769.1"/>
    </source>
</evidence>
<evidence type="ECO:0000256" key="1">
    <source>
        <dbReference type="SAM" id="Phobius"/>
    </source>
</evidence>
<feature type="transmembrane region" description="Helical" evidence="1">
    <location>
        <begin position="6"/>
        <end position="25"/>
    </location>
</feature>
<feature type="transmembrane region" description="Helical" evidence="1">
    <location>
        <begin position="140"/>
        <end position="158"/>
    </location>
</feature>
<dbReference type="AlphaFoldDB" id="A0A918S700"/>
<dbReference type="Proteomes" id="UP000610456">
    <property type="component" value="Unassembled WGS sequence"/>
</dbReference>